<dbReference type="InterPro" id="IPR006638">
    <property type="entry name" value="Elp3/MiaA/NifB-like_rSAM"/>
</dbReference>
<dbReference type="PANTHER" id="PTHR11135:SF0">
    <property type="entry name" value="ELONGATOR COMPLEX PROTEIN 3"/>
    <property type="match status" value="1"/>
</dbReference>
<keyword evidence="2" id="KW-0004">4Fe-4S</keyword>
<dbReference type="InterPro" id="IPR039661">
    <property type="entry name" value="ELP3"/>
</dbReference>
<dbReference type="NCBIfam" id="TIGR01210">
    <property type="entry name" value="archaeosine biosynthesis radical SAM protein RaSEA"/>
    <property type="match status" value="1"/>
</dbReference>
<evidence type="ECO:0000256" key="5">
    <source>
        <dbReference type="ARBA" id="ARBA00023004"/>
    </source>
</evidence>
<evidence type="ECO:0000256" key="4">
    <source>
        <dbReference type="ARBA" id="ARBA00022723"/>
    </source>
</evidence>
<dbReference type="GO" id="GO:0051539">
    <property type="term" value="F:4 iron, 4 sulfur cluster binding"/>
    <property type="evidence" value="ECO:0007669"/>
    <property type="project" value="UniProtKB-KW"/>
</dbReference>
<dbReference type="InterPro" id="IPR007197">
    <property type="entry name" value="rSAM"/>
</dbReference>
<accession>A0A1V0N2W7</accession>
<dbReference type="EMBL" id="CP015363">
    <property type="protein sequence ID" value="ARD84441.1"/>
    <property type="molecule type" value="Genomic_DNA"/>
</dbReference>
<dbReference type="AlphaFoldDB" id="A0A1V0N2W7"/>
<dbReference type="STRING" id="74969.FAD_0528"/>
<dbReference type="RefSeq" id="WP_009887585.1">
    <property type="nucleotide sequence ID" value="NZ_CP015363.1"/>
</dbReference>
<proteinExistence type="predicted"/>
<dbReference type="KEGG" id="fai:FAD_0528"/>
<evidence type="ECO:0000259" key="7">
    <source>
        <dbReference type="SMART" id="SM00729"/>
    </source>
</evidence>
<feature type="domain" description="Elp3/MiaA/NifB-like radical SAM core" evidence="7">
    <location>
        <begin position="43"/>
        <end position="264"/>
    </location>
</feature>
<sequence length="351" mass="40665">MVVRDYSLYIKSLMHENNRKNDVDKPVSIWKELDRLRGSPEKTMVCIFRTTGCAWYKFTACSMCGYFNDTSPEIVDENLMRQVDTLYDSLNDTKVLKIFTSGSFLDPNEVHPAVRDYFIDRMKDKVDKLLVESRTEYIKPETLQPFKKAKIDLRIAIGLESADDYIMKYSVNKGSTLKKFIDAAKILQQEKIELRTYLLFKPPFISEKMAIADIEKSVSIVAPYSADISINPMNIQKNTLVEKLWKKGLYRPPRLYSLAKILIDLGSQYPVLSYPTGGNKERGVHNDKYDGKLLDLIMQSSLDHDFGELSDYYNSLDLEDYRYDLDLEDKMFFQGDYMTLLKRLSGSSITY</sequence>
<dbReference type="SFLD" id="SFLDS00029">
    <property type="entry name" value="Radical_SAM"/>
    <property type="match status" value="1"/>
</dbReference>
<dbReference type="PANTHER" id="PTHR11135">
    <property type="entry name" value="HISTONE ACETYLTRANSFERASE-RELATED"/>
    <property type="match status" value="1"/>
</dbReference>
<dbReference type="GO" id="GO:0002926">
    <property type="term" value="P:tRNA wobble base 5-methoxycarbonylmethyl-2-thiouridinylation"/>
    <property type="evidence" value="ECO:0007669"/>
    <property type="project" value="TreeGrafter"/>
</dbReference>
<evidence type="ECO:0000256" key="6">
    <source>
        <dbReference type="ARBA" id="ARBA00023014"/>
    </source>
</evidence>
<dbReference type="OrthoDB" id="105445at2157"/>
<dbReference type="GeneID" id="31676035"/>
<evidence type="ECO:0000313" key="9">
    <source>
        <dbReference type="Proteomes" id="UP000192050"/>
    </source>
</evidence>
<keyword evidence="5" id="KW-0408">Iron</keyword>
<keyword evidence="4" id="KW-0479">Metal-binding</keyword>
<evidence type="ECO:0000256" key="3">
    <source>
        <dbReference type="ARBA" id="ARBA00022691"/>
    </source>
</evidence>
<evidence type="ECO:0000256" key="1">
    <source>
        <dbReference type="ARBA" id="ARBA00001966"/>
    </source>
</evidence>
<keyword evidence="6" id="KW-0411">Iron-sulfur</keyword>
<comment type="cofactor">
    <cofactor evidence="1">
        <name>[4Fe-4S] cluster</name>
        <dbReference type="ChEBI" id="CHEBI:49883"/>
    </cofactor>
</comment>
<dbReference type="InterPro" id="IPR005909">
    <property type="entry name" value="RaSEA"/>
</dbReference>
<dbReference type="GO" id="GO:0003824">
    <property type="term" value="F:catalytic activity"/>
    <property type="evidence" value="ECO:0007669"/>
    <property type="project" value="InterPro"/>
</dbReference>
<name>A0A1V0N2W7_9ARCH</name>
<evidence type="ECO:0000313" key="8">
    <source>
        <dbReference type="EMBL" id="ARD84441.1"/>
    </source>
</evidence>
<keyword evidence="9" id="KW-1185">Reference proteome</keyword>
<dbReference type="GO" id="GO:0005737">
    <property type="term" value="C:cytoplasm"/>
    <property type="evidence" value="ECO:0007669"/>
    <property type="project" value="TreeGrafter"/>
</dbReference>
<gene>
    <name evidence="8" type="ORF">FAD_0528</name>
</gene>
<dbReference type="PIRSF" id="PIRSF004954">
    <property type="entry name" value="Radical_SAM"/>
    <property type="match status" value="1"/>
</dbReference>
<dbReference type="SMART" id="SM00729">
    <property type="entry name" value="Elp3"/>
    <property type="match status" value="1"/>
</dbReference>
<keyword evidence="3" id="KW-0949">S-adenosyl-L-methionine</keyword>
<dbReference type="GeneID" id="16025734"/>
<dbReference type="GO" id="GO:0046872">
    <property type="term" value="F:metal ion binding"/>
    <property type="evidence" value="ECO:0007669"/>
    <property type="project" value="UniProtKB-KW"/>
</dbReference>
<protein>
    <submittedName>
        <fullName evidence="8">FeS oxidoreductase</fullName>
    </submittedName>
</protein>
<dbReference type="Proteomes" id="UP000192050">
    <property type="component" value="Chromosome"/>
</dbReference>
<reference evidence="8 9" key="1">
    <citation type="submission" date="2011-10" db="EMBL/GenBank/DDBJ databases">
        <title>Metabolic and evolutionary patterns in the extreme acidophile Ferroplasma acidiphilum.</title>
        <authorList>
            <person name="Golyshina O.V."/>
            <person name="Kozyavkin S.A."/>
            <person name="Tatusov R.L."/>
            <person name="Slesarev A.I."/>
            <person name="Golyshin P.N."/>
        </authorList>
    </citation>
    <scope>NUCLEOTIDE SEQUENCE [LARGE SCALE GENOMIC DNA]</scope>
    <source>
        <strain evidence="9">Y</strain>
    </source>
</reference>
<evidence type="ECO:0000256" key="2">
    <source>
        <dbReference type="ARBA" id="ARBA00022485"/>
    </source>
</evidence>
<organism evidence="8 9">
    <name type="scientific">Ferroplasma acidiphilum</name>
    <dbReference type="NCBI Taxonomy" id="74969"/>
    <lineage>
        <taxon>Archaea</taxon>
        <taxon>Methanobacteriati</taxon>
        <taxon>Thermoplasmatota</taxon>
        <taxon>Thermoplasmata</taxon>
        <taxon>Thermoplasmatales</taxon>
        <taxon>Ferroplasmaceae</taxon>
        <taxon>Ferroplasma</taxon>
    </lineage>
</organism>